<keyword evidence="2" id="KW-0472">Membrane</keyword>
<organism evidence="3">
    <name type="scientific">uncultured bacterium</name>
    <name type="common">gcode 4</name>
    <dbReference type="NCBI Taxonomy" id="1234023"/>
    <lineage>
        <taxon>Bacteria</taxon>
        <taxon>environmental samples</taxon>
    </lineage>
</organism>
<accession>K2BVI4</accession>
<evidence type="ECO:0000313" key="3">
    <source>
        <dbReference type="EMBL" id="EKD66234.1"/>
    </source>
</evidence>
<protein>
    <submittedName>
        <fullName evidence="3">Uncharacterized protein</fullName>
    </submittedName>
</protein>
<keyword evidence="2" id="KW-1133">Transmembrane helix</keyword>
<gene>
    <name evidence="3" type="ORF">ACD_49C00059G0007</name>
</gene>
<reference evidence="3" key="1">
    <citation type="journal article" date="2012" name="Science">
        <title>Fermentation, hydrogen, and sulfur metabolism in multiple uncultivated bacterial phyla.</title>
        <authorList>
            <person name="Wrighton K.C."/>
            <person name="Thomas B.C."/>
            <person name="Sharon I."/>
            <person name="Miller C.S."/>
            <person name="Castelle C.J."/>
            <person name="VerBerkmoes N.C."/>
            <person name="Wilkins M.J."/>
            <person name="Hettich R.L."/>
            <person name="Lipton M.S."/>
            <person name="Williams K.H."/>
            <person name="Long P.E."/>
            <person name="Banfield J.F."/>
        </authorList>
    </citation>
    <scope>NUCLEOTIDE SEQUENCE [LARGE SCALE GENOMIC DNA]</scope>
</reference>
<dbReference type="EMBL" id="AMFJ01021645">
    <property type="protein sequence ID" value="EKD66234.1"/>
    <property type="molecule type" value="Genomic_DNA"/>
</dbReference>
<sequence>MRLISYSLSFLAIFLILNIVLSFSFVWYRDFLKNVKNQINGVETSTKEGNLRNKNDEVNERLLNTIEELSQNIEKISTKNENSTWSNVSNETNSGKTVENLWLPNSLTFKILPQFNPLKVENNWFYDIKSTDVVNLKYSSYFDEKKNMKIYVFEKGYGDIMTIIRKYSKYKINEKNNFFGYSFYLNPIFKDDKVRFIVQLEAKSVWFEINNSNYNDLKILLLK</sequence>
<evidence type="ECO:0000256" key="1">
    <source>
        <dbReference type="SAM" id="Coils"/>
    </source>
</evidence>
<name>K2BVI4_9BACT</name>
<keyword evidence="1" id="KW-0175">Coiled coil</keyword>
<feature type="coiled-coil region" evidence="1">
    <location>
        <begin position="52"/>
        <end position="79"/>
    </location>
</feature>
<dbReference type="AlphaFoldDB" id="K2BVI4"/>
<evidence type="ECO:0000256" key="2">
    <source>
        <dbReference type="SAM" id="Phobius"/>
    </source>
</evidence>
<comment type="caution">
    <text evidence="3">The sequence shown here is derived from an EMBL/GenBank/DDBJ whole genome shotgun (WGS) entry which is preliminary data.</text>
</comment>
<feature type="transmembrane region" description="Helical" evidence="2">
    <location>
        <begin position="6"/>
        <end position="28"/>
    </location>
</feature>
<keyword evidence="2" id="KW-0812">Transmembrane</keyword>
<proteinExistence type="predicted"/>